<organism evidence="2 3">
    <name type="scientific">Acanthoscelides obtectus</name>
    <name type="common">Bean weevil</name>
    <name type="synonym">Bruchus obtectus</name>
    <dbReference type="NCBI Taxonomy" id="200917"/>
    <lineage>
        <taxon>Eukaryota</taxon>
        <taxon>Metazoa</taxon>
        <taxon>Ecdysozoa</taxon>
        <taxon>Arthropoda</taxon>
        <taxon>Hexapoda</taxon>
        <taxon>Insecta</taxon>
        <taxon>Pterygota</taxon>
        <taxon>Neoptera</taxon>
        <taxon>Endopterygota</taxon>
        <taxon>Coleoptera</taxon>
        <taxon>Polyphaga</taxon>
        <taxon>Cucujiformia</taxon>
        <taxon>Chrysomeloidea</taxon>
        <taxon>Chrysomelidae</taxon>
        <taxon>Bruchinae</taxon>
        <taxon>Bruchini</taxon>
        <taxon>Acanthoscelides</taxon>
    </lineage>
</organism>
<dbReference type="AlphaFoldDB" id="A0A9P0LI59"/>
<keyword evidence="1" id="KW-1133">Transmembrane helix</keyword>
<keyword evidence="1" id="KW-0472">Membrane</keyword>
<reference evidence="2" key="1">
    <citation type="submission" date="2022-03" db="EMBL/GenBank/DDBJ databases">
        <authorList>
            <person name="Sayadi A."/>
        </authorList>
    </citation>
    <scope>NUCLEOTIDE SEQUENCE</scope>
</reference>
<accession>A0A9P0LI59</accession>
<dbReference type="Proteomes" id="UP001152888">
    <property type="component" value="Unassembled WGS sequence"/>
</dbReference>
<evidence type="ECO:0000256" key="1">
    <source>
        <dbReference type="SAM" id="Phobius"/>
    </source>
</evidence>
<dbReference type="EMBL" id="CAKOFQ010007121">
    <property type="protein sequence ID" value="CAH1991677.1"/>
    <property type="molecule type" value="Genomic_DNA"/>
</dbReference>
<protein>
    <submittedName>
        <fullName evidence="2">Uncharacterized protein</fullName>
    </submittedName>
</protein>
<gene>
    <name evidence="2" type="ORF">ACAOBT_LOCUS20433</name>
</gene>
<sequence>MSLFADGFLCVLDTNTTGGAFDGTYKEVLQELVPAWVCTLEYMPWIWAMFGSILVGLSGVLPLLIIPMDQTDNLKQGG</sequence>
<feature type="transmembrane region" description="Helical" evidence="1">
    <location>
        <begin position="45"/>
        <end position="66"/>
    </location>
</feature>
<comment type="caution">
    <text evidence="2">The sequence shown here is derived from an EMBL/GenBank/DDBJ whole genome shotgun (WGS) entry which is preliminary data.</text>
</comment>
<keyword evidence="3" id="KW-1185">Reference proteome</keyword>
<keyword evidence="1" id="KW-0812">Transmembrane</keyword>
<evidence type="ECO:0000313" key="3">
    <source>
        <dbReference type="Proteomes" id="UP001152888"/>
    </source>
</evidence>
<evidence type="ECO:0000313" key="2">
    <source>
        <dbReference type="EMBL" id="CAH1991677.1"/>
    </source>
</evidence>
<proteinExistence type="predicted"/>
<dbReference type="OrthoDB" id="200954at2759"/>
<name>A0A9P0LI59_ACAOB</name>